<keyword evidence="4" id="KW-1185">Reference proteome</keyword>
<feature type="region of interest" description="Disordered" evidence="1">
    <location>
        <begin position="70"/>
        <end position="105"/>
    </location>
</feature>
<proteinExistence type="predicted"/>
<sequence>MGVLAYPLYLLGPPLLFLVSFPLAIFAAVTTGIALALLAARASVVYFELFIALVHAHLFPEPAKPVPRHVVPAPASPPRFRRTSSSSQDPAPAARLHAKSGSSASLMNVNQTASARDFEGVGGWRYYEGEEEEAIWMGMNKRLELPLALPPGRRHQRRHTGEEQRWSWSPEALRMSPLQSRMRTPQRTPKRQVSPDKDEEGDYFPPQPILRPLSTAMEPLSMSVQHSRRASVVSLGGSSSSSSSSSASHKQSGD</sequence>
<evidence type="ECO:0000256" key="1">
    <source>
        <dbReference type="SAM" id="MobiDB-lite"/>
    </source>
</evidence>
<keyword evidence="2" id="KW-0472">Membrane</keyword>
<feature type="compositionally biased region" description="Low complexity" evidence="1">
    <location>
        <begin position="230"/>
        <end position="248"/>
    </location>
</feature>
<organism evidence="3 4">
    <name type="scientific">Bimuria novae-zelandiae CBS 107.79</name>
    <dbReference type="NCBI Taxonomy" id="1447943"/>
    <lineage>
        <taxon>Eukaryota</taxon>
        <taxon>Fungi</taxon>
        <taxon>Dikarya</taxon>
        <taxon>Ascomycota</taxon>
        <taxon>Pezizomycotina</taxon>
        <taxon>Dothideomycetes</taxon>
        <taxon>Pleosporomycetidae</taxon>
        <taxon>Pleosporales</taxon>
        <taxon>Massarineae</taxon>
        <taxon>Didymosphaeriaceae</taxon>
        <taxon>Bimuria</taxon>
    </lineage>
</organism>
<reference evidence="3" key="1">
    <citation type="journal article" date="2020" name="Stud. Mycol.">
        <title>101 Dothideomycetes genomes: a test case for predicting lifestyles and emergence of pathogens.</title>
        <authorList>
            <person name="Haridas S."/>
            <person name="Albert R."/>
            <person name="Binder M."/>
            <person name="Bloem J."/>
            <person name="Labutti K."/>
            <person name="Salamov A."/>
            <person name="Andreopoulos B."/>
            <person name="Baker S."/>
            <person name="Barry K."/>
            <person name="Bills G."/>
            <person name="Bluhm B."/>
            <person name="Cannon C."/>
            <person name="Castanera R."/>
            <person name="Culley D."/>
            <person name="Daum C."/>
            <person name="Ezra D."/>
            <person name="Gonzalez J."/>
            <person name="Henrissat B."/>
            <person name="Kuo A."/>
            <person name="Liang C."/>
            <person name="Lipzen A."/>
            <person name="Lutzoni F."/>
            <person name="Magnuson J."/>
            <person name="Mondo S."/>
            <person name="Nolan M."/>
            <person name="Ohm R."/>
            <person name="Pangilinan J."/>
            <person name="Park H.-J."/>
            <person name="Ramirez L."/>
            <person name="Alfaro M."/>
            <person name="Sun H."/>
            <person name="Tritt A."/>
            <person name="Yoshinaga Y."/>
            <person name="Zwiers L.-H."/>
            <person name="Turgeon B."/>
            <person name="Goodwin S."/>
            <person name="Spatafora J."/>
            <person name="Crous P."/>
            <person name="Grigoriev I."/>
        </authorList>
    </citation>
    <scope>NUCLEOTIDE SEQUENCE</scope>
    <source>
        <strain evidence="3">CBS 107.79</strain>
    </source>
</reference>
<evidence type="ECO:0000256" key="2">
    <source>
        <dbReference type="SAM" id="Phobius"/>
    </source>
</evidence>
<gene>
    <name evidence="3" type="ORF">BU23DRAFT_626761</name>
</gene>
<dbReference type="OrthoDB" id="4492972at2759"/>
<evidence type="ECO:0000313" key="3">
    <source>
        <dbReference type="EMBL" id="KAF1965825.1"/>
    </source>
</evidence>
<dbReference type="Proteomes" id="UP000800036">
    <property type="component" value="Unassembled WGS sequence"/>
</dbReference>
<keyword evidence="2" id="KW-0812">Transmembrane</keyword>
<accession>A0A6A5ULV8</accession>
<feature type="region of interest" description="Disordered" evidence="1">
    <location>
        <begin position="152"/>
        <end position="254"/>
    </location>
</feature>
<feature type="compositionally biased region" description="Polar residues" evidence="1">
    <location>
        <begin position="177"/>
        <end position="187"/>
    </location>
</feature>
<name>A0A6A5ULV8_9PLEO</name>
<keyword evidence="2" id="KW-1133">Transmembrane helix</keyword>
<dbReference type="AlphaFoldDB" id="A0A6A5ULV8"/>
<evidence type="ECO:0000313" key="4">
    <source>
        <dbReference type="Proteomes" id="UP000800036"/>
    </source>
</evidence>
<feature type="transmembrane region" description="Helical" evidence="2">
    <location>
        <begin position="15"/>
        <end position="40"/>
    </location>
</feature>
<protein>
    <submittedName>
        <fullName evidence="3">Uncharacterized protein</fullName>
    </submittedName>
</protein>
<dbReference type="EMBL" id="ML976755">
    <property type="protein sequence ID" value="KAF1965825.1"/>
    <property type="molecule type" value="Genomic_DNA"/>
</dbReference>